<accession>A0A167GBX6</accession>
<dbReference type="PROSITE" id="PS50005">
    <property type="entry name" value="TPR"/>
    <property type="match status" value="1"/>
</dbReference>
<dbReference type="Gene3D" id="1.25.40.10">
    <property type="entry name" value="Tetratricopeptide repeat domain"/>
    <property type="match status" value="1"/>
</dbReference>
<dbReference type="OrthoDB" id="1534087at2759"/>
<dbReference type="PANTHER" id="PTHR47691">
    <property type="entry name" value="REGULATOR-RELATED"/>
    <property type="match status" value="1"/>
</dbReference>
<keyword evidence="1" id="KW-0802">TPR repeat</keyword>
<organism evidence="3 4">
    <name type="scientific">Calocera viscosa (strain TUFC12733)</name>
    <dbReference type="NCBI Taxonomy" id="1330018"/>
    <lineage>
        <taxon>Eukaryota</taxon>
        <taxon>Fungi</taxon>
        <taxon>Dikarya</taxon>
        <taxon>Basidiomycota</taxon>
        <taxon>Agaricomycotina</taxon>
        <taxon>Dacrymycetes</taxon>
        <taxon>Dacrymycetales</taxon>
        <taxon>Dacrymycetaceae</taxon>
        <taxon>Calocera</taxon>
    </lineage>
</organism>
<dbReference type="InterPro" id="IPR027417">
    <property type="entry name" value="P-loop_NTPase"/>
</dbReference>
<keyword evidence="4" id="KW-1185">Reference proteome</keyword>
<dbReference type="EMBL" id="KV417343">
    <property type="protein sequence ID" value="KZO90391.1"/>
    <property type="molecule type" value="Genomic_DNA"/>
</dbReference>
<evidence type="ECO:0000313" key="4">
    <source>
        <dbReference type="Proteomes" id="UP000076738"/>
    </source>
</evidence>
<feature type="domain" description="NACHT" evidence="2">
    <location>
        <begin position="128"/>
        <end position="270"/>
    </location>
</feature>
<reference evidence="3 4" key="1">
    <citation type="journal article" date="2016" name="Mol. Biol. Evol.">
        <title>Comparative Genomics of Early-Diverging Mushroom-Forming Fungi Provides Insights into the Origins of Lignocellulose Decay Capabilities.</title>
        <authorList>
            <person name="Nagy L.G."/>
            <person name="Riley R."/>
            <person name="Tritt A."/>
            <person name="Adam C."/>
            <person name="Daum C."/>
            <person name="Floudas D."/>
            <person name="Sun H."/>
            <person name="Yadav J.S."/>
            <person name="Pangilinan J."/>
            <person name="Larsson K.H."/>
            <person name="Matsuura K."/>
            <person name="Barry K."/>
            <person name="Labutti K."/>
            <person name="Kuo R."/>
            <person name="Ohm R.A."/>
            <person name="Bhattacharya S.S."/>
            <person name="Shirouzu T."/>
            <person name="Yoshinaga Y."/>
            <person name="Martin F.M."/>
            <person name="Grigoriev I.V."/>
            <person name="Hibbett D.S."/>
        </authorList>
    </citation>
    <scope>NUCLEOTIDE SEQUENCE [LARGE SCALE GENOMIC DNA]</scope>
    <source>
        <strain evidence="3 4">TUFC12733</strain>
    </source>
</reference>
<evidence type="ECO:0000313" key="3">
    <source>
        <dbReference type="EMBL" id="KZO90391.1"/>
    </source>
</evidence>
<dbReference type="SUPFAM" id="SSF48452">
    <property type="entry name" value="TPR-like"/>
    <property type="match status" value="1"/>
</dbReference>
<dbReference type="AlphaFoldDB" id="A0A167GBX6"/>
<gene>
    <name evidence="3" type="ORF">CALVIDRAFT_558716</name>
</gene>
<dbReference type="Proteomes" id="UP000076738">
    <property type="component" value="Unassembled WGS sequence"/>
</dbReference>
<dbReference type="Pfam" id="PF05729">
    <property type="entry name" value="NACHT"/>
    <property type="match status" value="1"/>
</dbReference>
<dbReference type="InterPro" id="IPR011990">
    <property type="entry name" value="TPR-like_helical_dom_sf"/>
</dbReference>
<dbReference type="InterPro" id="IPR019734">
    <property type="entry name" value="TPR_rpt"/>
</dbReference>
<dbReference type="InterPro" id="IPR007111">
    <property type="entry name" value="NACHT_NTPase"/>
</dbReference>
<proteinExistence type="predicted"/>
<dbReference type="STRING" id="1330018.A0A167GBX6"/>
<feature type="repeat" description="TPR" evidence="1">
    <location>
        <begin position="571"/>
        <end position="604"/>
    </location>
</feature>
<dbReference type="SUPFAM" id="SSF52540">
    <property type="entry name" value="P-loop containing nucleoside triphosphate hydrolases"/>
    <property type="match status" value="1"/>
</dbReference>
<dbReference type="PANTHER" id="PTHR47691:SF3">
    <property type="entry name" value="HTH-TYPE TRANSCRIPTIONAL REGULATOR RV0890C-RELATED"/>
    <property type="match status" value="1"/>
</dbReference>
<evidence type="ECO:0000256" key="1">
    <source>
        <dbReference type="PROSITE-ProRule" id="PRU00339"/>
    </source>
</evidence>
<name>A0A167GBX6_CALVF</name>
<protein>
    <recommendedName>
        <fullName evidence="2">NACHT domain-containing protein</fullName>
    </recommendedName>
</protein>
<sequence length="797" mass="89617">MSVFASVIDEISDFLADQQRREAVRSSALITNSDANRARIGAYKVRLNEVMLLLNTNLTMKMFSKLQTNRNIGQHGRPGLQSEVMRLPPHPSDLPVVRLPPKPRIFYGRETVVPQITSALLQNEETRIAILGTAGIGKTSTAAVVLHDSKIEAKFGRHRIFVSCEAITTADGVISALVAALKITVGQKDDPLQALIVYLRSRGGPVLLTLDNFETPWDSPDQNAVEELLGHLDNVEDLSLLVTMRGTQRPHGVRWSQPALTVLGTMKADAARKIYMDNGGLDGDGLESLLELLDGLPLAIVLMAFQGQRRLPKQLIKAYAQERTALLNRGRKSRLTSLEVSISLSIHCQTMRDDPNALEVLGLLSLLPDGLTESERPNLSWLSGQNKALRVLEDVALVSSSEEFWKVLAPIRDFVLDNHGPAGSHLKELRTYYYGFGADFAANWGRDMSGGQMVVQRVTQVFGNLQAIIKHALSHSDSSMEFFAAVWGLCLFQHNIRREAFLPLLDAALVVGERAPASPLMKTWLSQLRFLRSTAYLALDERDPQAIAMHHERAWRPELEPQGDHFASLDPSHTYHLANLQDKQGHFEEAMRLWRKALEFNEKNNNMLGMSHCHESLRQLYSYQDKLEESYMHFLQARKAFLEMRNVWAANDCLRSMTQVQMMRRRFGPAIPLLLEASSTYDSLGLIQQAASVQRDLALCYSELAMPDEAITAMVTAKHGFVKLQDYRAAVECLQDLASGYNRVGREEDEHAAFVEGVEYCIRHDLKDEATKLLKDKWDRLMSRITSRNVPPRQRER</sequence>
<dbReference type="Gene3D" id="3.40.50.300">
    <property type="entry name" value="P-loop containing nucleotide triphosphate hydrolases"/>
    <property type="match status" value="1"/>
</dbReference>
<evidence type="ECO:0000259" key="2">
    <source>
        <dbReference type="Pfam" id="PF05729"/>
    </source>
</evidence>